<gene>
    <name evidence="7" type="ORF">PACILC2_02720</name>
</gene>
<evidence type="ECO:0000313" key="7">
    <source>
        <dbReference type="EMBL" id="GIQ61704.1"/>
    </source>
</evidence>
<keyword evidence="2" id="KW-0201">Cytochrome c-type biogenesis</keyword>
<dbReference type="PROSITE" id="PS00194">
    <property type="entry name" value="THIOREDOXIN_1"/>
    <property type="match status" value="1"/>
</dbReference>
<dbReference type="CDD" id="cd02966">
    <property type="entry name" value="TlpA_like_family"/>
    <property type="match status" value="1"/>
</dbReference>
<dbReference type="InterPro" id="IPR000866">
    <property type="entry name" value="AhpC/TSA"/>
</dbReference>
<evidence type="ECO:0000256" key="2">
    <source>
        <dbReference type="ARBA" id="ARBA00022748"/>
    </source>
</evidence>
<protein>
    <recommendedName>
        <fullName evidence="6">Thioredoxin domain-containing protein</fullName>
    </recommendedName>
</protein>
<evidence type="ECO:0000259" key="6">
    <source>
        <dbReference type="PROSITE" id="PS51352"/>
    </source>
</evidence>
<comment type="subcellular location">
    <subcellularLocation>
        <location evidence="1">Cell envelope</location>
    </subcellularLocation>
</comment>
<dbReference type="InterPro" id="IPR017937">
    <property type="entry name" value="Thioredoxin_CS"/>
</dbReference>
<comment type="caution">
    <text evidence="7">The sequence shown here is derived from an EMBL/GenBank/DDBJ whole genome shotgun (WGS) entry which is preliminary data.</text>
</comment>
<accession>A0ABQ4N0K5</accession>
<dbReference type="SUPFAM" id="SSF52833">
    <property type="entry name" value="Thioredoxin-like"/>
    <property type="match status" value="1"/>
</dbReference>
<proteinExistence type="predicted"/>
<evidence type="ECO:0000313" key="8">
    <source>
        <dbReference type="Proteomes" id="UP000680304"/>
    </source>
</evidence>
<evidence type="ECO:0000256" key="5">
    <source>
        <dbReference type="ARBA" id="ARBA00023284"/>
    </source>
</evidence>
<dbReference type="InterPro" id="IPR050553">
    <property type="entry name" value="Thioredoxin_ResA/DsbE_sf"/>
</dbReference>
<evidence type="ECO:0000256" key="1">
    <source>
        <dbReference type="ARBA" id="ARBA00004196"/>
    </source>
</evidence>
<keyword evidence="4" id="KW-1015">Disulfide bond</keyword>
<dbReference type="InterPro" id="IPR036249">
    <property type="entry name" value="Thioredoxin-like_sf"/>
</dbReference>
<feature type="domain" description="Thioredoxin" evidence="6">
    <location>
        <begin position="36"/>
        <end position="103"/>
    </location>
</feature>
<dbReference type="RefSeq" id="WP_280515248.1">
    <property type="nucleotide sequence ID" value="NZ_BOVJ01000008.1"/>
</dbReference>
<keyword evidence="3" id="KW-0735">Signal-anchor</keyword>
<dbReference type="PROSITE" id="PS51352">
    <property type="entry name" value="THIOREDOXIN_2"/>
    <property type="match status" value="1"/>
</dbReference>
<keyword evidence="3" id="KW-0812">Transmembrane</keyword>
<keyword evidence="5" id="KW-0676">Redox-active center</keyword>
<dbReference type="InterPro" id="IPR013766">
    <property type="entry name" value="Thioredoxin_domain"/>
</dbReference>
<dbReference type="PANTHER" id="PTHR42852">
    <property type="entry name" value="THIOL:DISULFIDE INTERCHANGE PROTEIN DSBE"/>
    <property type="match status" value="1"/>
</dbReference>
<sequence>MGKARRPVQIVILLGVLLLGGYAIGEALFASDDKILKAGERPPDFKLLDLNGEAKELQDFQKDGKALVINFWGTFCPPCVNEMPEFQRQYENGKIRSRSWRSI</sequence>
<evidence type="ECO:0000256" key="4">
    <source>
        <dbReference type="ARBA" id="ARBA00023157"/>
    </source>
</evidence>
<evidence type="ECO:0000256" key="3">
    <source>
        <dbReference type="ARBA" id="ARBA00022968"/>
    </source>
</evidence>
<dbReference type="Pfam" id="PF00578">
    <property type="entry name" value="AhpC-TSA"/>
    <property type="match status" value="1"/>
</dbReference>
<dbReference type="PANTHER" id="PTHR42852:SF6">
    <property type="entry name" value="THIOL:DISULFIDE INTERCHANGE PROTEIN DSBE"/>
    <property type="match status" value="1"/>
</dbReference>
<dbReference type="Gene3D" id="3.40.30.10">
    <property type="entry name" value="Glutaredoxin"/>
    <property type="match status" value="1"/>
</dbReference>
<dbReference type="Proteomes" id="UP000680304">
    <property type="component" value="Unassembled WGS sequence"/>
</dbReference>
<dbReference type="EMBL" id="BOVJ01000008">
    <property type="protein sequence ID" value="GIQ61704.1"/>
    <property type="molecule type" value="Genomic_DNA"/>
</dbReference>
<keyword evidence="8" id="KW-1185">Reference proteome</keyword>
<organism evidence="7 8">
    <name type="scientific">Paenibacillus cisolokensis</name>
    <dbReference type="NCBI Taxonomy" id="1658519"/>
    <lineage>
        <taxon>Bacteria</taxon>
        <taxon>Bacillati</taxon>
        <taxon>Bacillota</taxon>
        <taxon>Bacilli</taxon>
        <taxon>Bacillales</taxon>
        <taxon>Paenibacillaceae</taxon>
        <taxon>Paenibacillus</taxon>
    </lineage>
</organism>
<name>A0ABQ4N0K5_9BACL</name>
<reference evidence="7 8" key="1">
    <citation type="submission" date="2021-04" db="EMBL/GenBank/DDBJ databases">
        <title>Draft genome sequence of Paenibacillus cisolokensis, LC2-13A.</title>
        <authorList>
            <person name="Uke A."/>
            <person name="Chhe C."/>
            <person name="Baramee S."/>
            <person name="Kosugi A."/>
        </authorList>
    </citation>
    <scope>NUCLEOTIDE SEQUENCE [LARGE SCALE GENOMIC DNA]</scope>
    <source>
        <strain evidence="7 8">LC2-13A</strain>
    </source>
</reference>